<dbReference type="AlphaFoldDB" id="A0A225UTM6"/>
<gene>
    <name evidence="1" type="ORF">PHMEG_00033410</name>
</gene>
<dbReference type="Proteomes" id="UP000198211">
    <property type="component" value="Unassembled WGS sequence"/>
</dbReference>
<dbReference type="EMBL" id="NBNE01011762">
    <property type="protein sequence ID" value="OWY96343.1"/>
    <property type="molecule type" value="Genomic_DNA"/>
</dbReference>
<evidence type="ECO:0000313" key="1">
    <source>
        <dbReference type="EMBL" id="OWY96343.1"/>
    </source>
</evidence>
<dbReference type="OrthoDB" id="69584at2759"/>
<protein>
    <submittedName>
        <fullName evidence="1">Uncharacterized protein</fullName>
    </submittedName>
</protein>
<sequence length="225" mass="25482">MATNDHAIASDTAGEAVIHTLSRRHLNGDQVRSTCTATNTKEACKKYIKGISTWVHDTQPSPDTFFCADHKSFCFLPKHFEAFLRFKLNEGNVQVPILNGYRSELNNVYRQKRMDLPTEYLDDLKTFFRGLKSVEADDNQTGRSRKAGEKPLTFFLYVQLAERTVSLGDNGFSHLFILTQWNLMCRPVSMETLHITHMQCADASVGCVLRKTKPNQQGSGPKHLL</sequence>
<accession>A0A225UTM6</accession>
<evidence type="ECO:0000313" key="2">
    <source>
        <dbReference type="Proteomes" id="UP000198211"/>
    </source>
</evidence>
<name>A0A225UTM6_9STRA</name>
<keyword evidence="2" id="KW-1185">Reference proteome</keyword>
<proteinExistence type="predicted"/>
<organism evidence="1 2">
    <name type="scientific">Phytophthora megakarya</name>
    <dbReference type="NCBI Taxonomy" id="4795"/>
    <lineage>
        <taxon>Eukaryota</taxon>
        <taxon>Sar</taxon>
        <taxon>Stramenopiles</taxon>
        <taxon>Oomycota</taxon>
        <taxon>Peronosporomycetes</taxon>
        <taxon>Peronosporales</taxon>
        <taxon>Peronosporaceae</taxon>
        <taxon>Phytophthora</taxon>
    </lineage>
</organism>
<reference evidence="2" key="1">
    <citation type="submission" date="2017-03" db="EMBL/GenBank/DDBJ databases">
        <title>Phytopthora megakarya and P. palmivora, two closely related causual agents of cacao black pod achieved similar genome size and gene model numbers by different mechanisms.</title>
        <authorList>
            <person name="Ali S."/>
            <person name="Shao J."/>
            <person name="Larry D.J."/>
            <person name="Kronmiller B."/>
            <person name="Shen D."/>
            <person name="Strem M.D."/>
            <person name="Melnick R.L."/>
            <person name="Guiltinan M.J."/>
            <person name="Tyler B.M."/>
            <person name="Meinhardt L.W."/>
            <person name="Bailey B.A."/>
        </authorList>
    </citation>
    <scope>NUCLEOTIDE SEQUENCE [LARGE SCALE GENOMIC DNA]</scope>
    <source>
        <strain evidence="2">zdho120</strain>
    </source>
</reference>
<comment type="caution">
    <text evidence="1">The sequence shown here is derived from an EMBL/GenBank/DDBJ whole genome shotgun (WGS) entry which is preliminary data.</text>
</comment>